<proteinExistence type="predicted"/>
<organism evidence="1">
    <name type="scientific">marine sediment metagenome</name>
    <dbReference type="NCBI Taxonomy" id="412755"/>
    <lineage>
        <taxon>unclassified sequences</taxon>
        <taxon>metagenomes</taxon>
        <taxon>ecological metagenomes</taxon>
    </lineage>
</organism>
<comment type="caution">
    <text evidence="1">The sequence shown here is derived from an EMBL/GenBank/DDBJ whole genome shotgun (WGS) entry which is preliminary data.</text>
</comment>
<evidence type="ECO:0000313" key="1">
    <source>
        <dbReference type="EMBL" id="GAH66053.1"/>
    </source>
</evidence>
<name>X1J8H6_9ZZZZ</name>
<feature type="non-terminal residue" evidence="1">
    <location>
        <position position="1"/>
    </location>
</feature>
<dbReference type="AlphaFoldDB" id="X1J8H6"/>
<accession>X1J8H6</accession>
<reference evidence="1" key="1">
    <citation type="journal article" date="2014" name="Front. Microbiol.">
        <title>High frequency of phylogenetically diverse reductive dehalogenase-homologous genes in deep subseafloor sedimentary metagenomes.</title>
        <authorList>
            <person name="Kawai M."/>
            <person name="Futagami T."/>
            <person name="Toyoda A."/>
            <person name="Takaki Y."/>
            <person name="Nishi S."/>
            <person name="Hori S."/>
            <person name="Arai W."/>
            <person name="Tsubouchi T."/>
            <person name="Morono Y."/>
            <person name="Uchiyama I."/>
            <person name="Ito T."/>
            <person name="Fujiyama A."/>
            <person name="Inagaki F."/>
            <person name="Takami H."/>
        </authorList>
    </citation>
    <scope>NUCLEOTIDE SEQUENCE</scope>
    <source>
        <strain evidence="1">Expedition CK06-06</strain>
    </source>
</reference>
<sequence length="33" mass="3435">PIKWAAQKPTIGATAILIIEAVRAGLPQPAILL</sequence>
<dbReference type="EMBL" id="BARU01034651">
    <property type="protein sequence ID" value="GAH66053.1"/>
    <property type="molecule type" value="Genomic_DNA"/>
</dbReference>
<protein>
    <submittedName>
        <fullName evidence="1">Uncharacterized protein</fullName>
    </submittedName>
</protein>
<gene>
    <name evidence="1" type="ORF">S03H2_54360</name>
</gene>